<evidence type="ECO:0000313" key="2">
    <source>
        <dbReference type="Proteomes" id="UP000555393"/>
    </source>
</evidence>
<comment type="caution">
    <text evidence="1">The sequence shown here is derived from an EMBL/GenBank/DDBJ whole genome shotgun (WGS) entry which is preliminary data.</text>
</comment>
<evidence type="ECO:0000313" key="1">
    <source>
        <dbReference type="EMBL" id="MBB6261633.1"/>
    </source>
</evidence>
<gene>
    <name evidence="1" type="ORF">FHS77_002192</name>
</gene>
<protein>
    <submittedName>
        <fullName evidence="1">Uncharacterized protein</fullName>
    </submittedName>
</protein>
<dbReference type="AlphaFoldDB" id="A0A841LU49"/>
<reference evidence="1 2" key="1">
    <citation type="submission" date="2020-08" db="EMBL/GenBank/DDBJ databases">
        <title>Genomic Encyclopedia of Type Strains, Phase IV (KMG-IV): sequencing the most valuable type-strain genomes for metagenomic binning, comparative biology and taxonomic classification.</title>
        <authorList>
            <person name="Goeker M."/>
        </authorList>
    </citation>
    <scope>NUCLEOTIDE SEQUENCE [LARGE SCALE GENOMIC DNA]</scope>
    <source>
        <strain evidence="1 2">DSM 22336</strain>
    </source>
</reference>
<keyword evidence="2" id="KW-1185">Reference proteome</keyword>
<sequence>MAENMAAQVIRSCGTKRAMVALARRASVILHRRWVDDTDFLSDDTGVRTVPMKVERTHEICTSGLHLNQHHVGSQLR</sequence>
<proteinExistence type="predicted"/>
<organism evidence="1 2">
    <name type="scientific">Paenochrobactrum gallinarii</name>
    <dbReference type="NCBI Taxonomy" id="643673"/>
    <lineage>
        <taxon>Bacteria</taxon>
        <taxon>Pseudomonadati</taxon>
        <taxon>Pseudomonadota</taxon>
        <taxon>Alphaproteobacteria</taxon>
        <taxon>Hyphomicrobiales</taxon>
        <taxon>Brucellaceae</taxon>
        <taxon>Paenochrobactrum</taxon>
    </lineage>
</organism>
<name>A0A841LU49_9HYPH</name>
<dbReference type="Proteomes" id="UP000555393">
    <property type="component" value="Unassembled WGS sequence"/>
</dbReference>
<dbReference type="EMBL" id="JACIIU010000010">
    <property type="protein sequence ID" value="MBB6261633.1"/>
    <property type="molecule type" value="Genomic_DNA"/>
</dbReference>
<accession>A0A841LU49</accession>
<dbReference type="RefSeq" id="WP_210307107.1">
    <property type="nucleotide sequence ID" value="NZ_JACIIU010000010.1"/>
</dbReference>